<accession>A0A2P5WJK5</accession>
<evidence type="ECO:0000313" key="2">
    <source>
        <dbReference type="EMBL" id="PPR91280.1"/>
    </source>
</evidence>
<evidence type="ECO:0000313" key="3">
    <source>
        <dbReference type="Proteomes" id="UP000239757"/>
    </source>
</evidence>
<dbReference type="AlphaFoldDB" id="A0A2P5WJK5"/>
<proteinExistence type="predicted"/>
<feature type="compositionally biased region" description="Polar residues" evidence="1">
    <location>
        <begin position="11"/>
        <end position="20"/>
    </location>
</feature>
<name>A0A2P5WJK5_GOSBA</name>
<organism evidence="2 3">
    <name type="scientific">Gossypium barbadense</name>
    <name type="common">Sea Island cotton</name>
    <name type="synonym">Hibiscus barbadensis</name>
    <dbReference type="NCBI Taxonomy" id="3634"/>
    <lineage>
        <taxon>Eukaryota</taxon>
        <taxon>Viridiplantae</taxon>
        <taxon>Streptophyta</taxon>
        <taxon>Embryophyta</taxon>
        <taxon>Tracheophyta</taxon>
        <taxon>Spermatophyta</taxon>
        <taxon>Magnoliopsida</taxon>
        <taxon>eudicotyledons</taxon>
        <taxon>Gunneridae</taxon>
        <taxon>Pentapetalae</taxon>
        <taxon>rosids</taxon>
        <taxon>malvids</taxon>
        <taxon>Malvales</taxon>
        <taxon>Malvaceae</taxon>
        <taxon>Malvoideae</taxon>
        <taxon>Gossypium</taxon>
    </lineage>
</organism>
<gene>
    <name evidence="2" type="ORF">GOBAR_AA29400</name>
</gene>
<feature type="region of interest" description="Disordered" evidence="1">
    <location>
        <begin position="1"/>
        <end position="20"/>
    </location>
</feature>
<reference evidence="2 3" key="1">
    <citation type="submission" date="2015-01" db="EMBL/GenBank/DDBJ databases">
        <title>Genome of allotetraploid Gossypium barbadense reveals genomic plasticity and fiber elongation in cotton evolution.</title>
        <authorList>
            <person name="Chen X."/>
            <person name="Liu X."/>
            <person name="Zhao B."/>
            <person name="Zheng H."/>
            <person name="Hu Y."/>
            <person name="Lu G."/>
            <person name="Yang C."/>
            <person name="Chen J."/>
            <person name="Shan C."/>
            <person name="Zhang L."/>
            <person name="Zhou Y."/>
            <person name="Wang L."/>
            <person name="Guo W."/>
            <person name="Bai Y."/>
            <person name="Ruan J."/>
            <person name="Shangguan X."/>
            <person name="Mao Y."/>
            <person name="Jiang J."/>
            <person name="Zhu Y."/>
            <person name="Lei J."/>
            <person name="Kang H."/>
            <person name="Chen S."/>
            <person name="He X."/>
            <person name="Wang R."/>
            <person name="Wang Y."/>
            <person name="Chen J."/>
            <person name="Wang L."/>
            <person name="Yu S."/>
            <person name="Wang B."/>
            <person name="Wei J."/>
            <person name="Song S."/>
            <person name="Lu X."/>
            <person name="Gao Z."/>
            <person name="Gu W."/>
            <person name="Deng X."/>
            <person name="Ma D."/>
            <person name="Wang S."/>
            <person name="Liang W."/>
            <person name="Fang L."/>
            <person name="Cai C."/>
            <person name="Zhu X."/>
            <person name="Zhou B."/>
            <person name="Zhang Y."/>
            <person name="Chen Z."/>
            <person name="Xu S."/>
            <person name="Zhu R."/>
            <person name="Wang S."/>
            <person name="Zhang T."/>
            <person name="Zhao G."/>
        </authorList>
    </citation>
    <scope>NUCLEOTIDE SEQUENCE [LARGE SCALE GENOMIC DNA]</scope>
    <source>
        <strain evidence="3">cv. Xinhai21</strain>
        <tissue evidence="2">Leaf</tissue>
    </source>
</reference>
<dbReference type="EMBL" id="KZ667378">
    <property type="protein sequence ID" value="PPR91280.1"/>
    <property type="molecule type" value="Genomic_DNA"/>
</dbReference>
<protein>
    <submittedName>
        <fullName evidence="2">Uncharacterized protein</fullName>
    </submittedName>
</protein>
<sequence>MAEKNVPCTPTEISDTSNDRAVSNNSIIPISIVNSRQIVRVHKYSSTTFLRRQSKPVHNSPKLCFIGRAGTYIPAKTK</sequence>
<dbReference type="Proteomes" id="UP000239757">
    <property type="component" value="Unassembled WGS sequence"/>
</dbReference>
<evidence type="ECO:0000256" key="1">
    <source>
        <dbReference type="SAM" id="MobiDB-lite"/>
    </source>
</evidence>